<proteinExistence type="predicted"/>
<accession>A0AA36IUE8</accession>
<comment type="caution">
    <text evidence="3">The sequence shown here is derived from an EMBL/GenBank/DDBJ whole genome shotgun (WGS) entry which is preliminary data.</text>
</comment>
<dbReference type="Proteomes" id="UP001178507">
    <property type="component" value="Unassembled WGS sequence"/>
</dbReference>
<feature type="coiled-coil region" evidence="1">
    <location>
        <begin position="505"/>
        <end position="532"/>
    </location>
</feature>
<evidence type="ECO:0000313" key="3">
    <source>
        <dbReference type="EMBL" id="CAJ1393719.1"/>
    </source>
</evidence>
<keyword evidence="1" id="KW-0175">Coiled coil</keyword>
<evidence type="ECO:0000313" key="4">
    <source>
        <dbReference type="Proteomes" id="UP001178507"/>
    </source>
</evidence>
<dbReference type="AlphaFoldDB" id="A0AA36IUE8"/>
<feature type="region of interest" description="Disordered" evidence="2">
    <location>
        <begin position="379"/>
        <end position="431"/>
    </location>
</feature>
<feature type="coiled-coil region" evidence="1">
    <location>
        <begin position="240"/>
        <end position="267"/>
    </location>
</feature>
<feature type="compositionally biased region" description="Acidic residues" evidence="2">
    <location>
        <begin position="416"/>
        <end position="425"/>
    </location>
</feature>
<gene>
    <name evidence="3" type="ORF">EVOR1521_LOCUS18527</name>
</gene>
<sequence>MMQHPGLNCQGSHAWGGGQCQWEMMPPHIASRELHGKSLSPSVPSENLLENFRIGTMLSGTARADYQSALEQVNAESPMHVQNPYMPHADPLAIPGFSGNWAEVAGMPAMQEEVDPQEQQQRMAQMVQVLQALTKQQGLNGEWYQQTLAEISKRMPGFDATMAEMGLPDYEPDAGSGTGTAFPLPVSASSPVLGAPCTGATSAEPEPDDRIEELSRYIRQQAHEYVEGQAEWSRQMAEVRSESLREVDKLRREKQELEHQARTELARLRHRIKELGGDDTDVSSEAAPWAQLVPLEEHVSVTKRCAAAEERVQQLEQYIKAGDTLGALRPALVAMQSELQQAAKELSALRLHHQQKLCIWEEGARRLLKTAEDFGPKVADAEGDAKAKTPSPNGRAEVESQSLQGMPKDVLKDQREDDECNEGPDGDVKSAGQVRPEAQFAASCAEELRLLLGASRQLQSPPKVQLPLAKALAGAEGEEAIYATALARESAAALHRVLEDLAPARRSAAERMAAAERALRQLDRELRLQCQALWGEAELDDSELPGKLPLDEETQRRCLRNVRQAQQSSSQVLAEFVLLPQKLKLLFDLTKRLSAELEARSV</sequence>
<keyword evidence="4" id="KW-1185">Reference proteome</keyword>
<name>A0AA36IUE8_9DINO</name>
<protein>
    <submittedName>
        <fullName evidence="3">Uncharacterized protein</fullName>
    </submittedName>
</protein>
<evidence type="ECO:0000256" key="2">
    <source>
        <dbReference type="SAM" id="MobiDB-lite"/>
    </source>
</evidence>
<reference evidence="3" key="1">
    <citation type="submission" date="2023-08" db="EMBL/GenBank/DDBJ databases">
        <authorList>
            <person name="Chen Y."/>
            <person name="Shah S."/>
            <person name="Dougan E. K."/>
            <person name="Thang M."/>
            <person name="Chan C."/>
        </authorList>
    </citation>
    <scope>NUCLEOTIDE SEQUENCE</scope>
</reference>
<evidence type="ECO:0000256" key="1">
    <source>
        <dbReference type="SAM" id="Coils"/>
    </source>
</evidence>
<dbReference type="EMBL" id="CAUJNA010002635">
    <property type="protein sequence ID" value="CAJ1393719.1"/>
    <property type="molecule type" value="Genomic_DNA"/>
</dbReference>
<organism evidence="3 4">
    <name type="scientific">Effrenium voratum</name>
    <dbReference type="NCBI Taxonomy" id="2562239"/>
    <lineage>
        <taxon>Eukaryota</taxon>
        <taxon>Sar</taxon>
        <taxon>Alveolata</taxon>
        <taxon>Dinophyceae</taxon>
        <taxon>Suessiales</taxon>
        <taxon>Symbiodiniaceae</taxon>
        <taxon>Effrenium</taxon>
    </lineage>
</organism>